<feature type="domain" description="AMOP" evidence="8">
    <location>
        <begin position="396"/>
        <end position="559"/>
    </location>
</feature>
<protein>
    <submittedName>
        <fullName evidence="9">Isthmin 2</fullName>
    </submittedName>
</protein>
<gene>
    <name evidence="9" type="primary">ISM2</name>
</gene>
<reference evidence="9" key="3">
    <citation type="submission" date="2025-09" db="UniProtKB">
        <authorList>
            <consortium name="Ensembl"/>
        </authorList>
    </citation>
    <scope>IDENTIFICATION</scope>
</reference>
<dbReference type="SMART" id="SM00723">
    <property type="entry name" value="AMOP"/>
    <property type="match status" value="1"/>
</dbReference>
<evidence type="ECO:0000313" key="10">
    <source>
        <dbReference type="Proteomes" id="UP000233100"/>
    </source>
</evidence>
<dbReference type="GeneTree" id="ENSGT00940000162809"/>
<dbReference type="InterPro" id="IPR036383">
    <property type="entry name" value="TSP1_rpt_sf"/>
</dbReference>
<feature type="region of interest" description="Disordered" evidence="6">
    <location>
        <begin position="109"/>
        <end position="181"/>
    </location>
</feature>
<reference evidence="9 10" key="1">
    <citation type="submission" date="2013-03" db="EMBL/GenBank/DDBJ databases">
        <authorList>
            <person name="Warren W."/>
            <person name="Wilson R.K."/>
        </authorList>
    </citation>
    <scope>NUCLEOTIDE SEQUENCE</scope>
</reference>
<reference evidence="9" key="2">
    <citation type="submission" date="2025-08" db="UniProtKB">
        <authorList>
            <consortium name="Ensembl"/>
        </authorList>
    </citation>
    <scope>IDENTIFICATION</scope>
</reference>
<keyword evidence="3" id="KW-0964">Secreted</keyword>
<evidence type="ECO:0000256" key="5">
    <source>
        <dbReference type="ARBA" id="ARBA00023157"/>
    </source>
</evidence>
<keyword evidence="7" id="KW-0812">Transmembrane</keyword>
<dbReference type="PANTHER" id="PTHR10239">
    <property type="entry name" value="ISTHMIN-2"/>
    <property type="match status" value="1"/>
</dbReference>
<dbReference type="GO" id="GO:0005576">
    <property type="term" value="C:extracellular region"/>
    <property type="evidence" value="ECO:0007669"/>
    <property type="project" value="UniProtKB-SubCell"/>
</dbReference>
<accession>A0A2K5X3N4</accession>
<dbReference type="PROSITE" id="PS50092">
    <property type="entry name" value="TSP1"/>
    <property type="match status" value="1"/>
</dbReference>
<feature type="region of interest" description="Disordered" evidence="6">
    <location>
        <begin position="257"/>
        <end position="294"/>
    </location>
</feature>
<keyword evidence="7" id="KW-1133">Transmembrane helix</keyword>
<feature type="transmembrane region" description="Helical" evidence="7">
    <location>
        <begin position="90"/>
        <end position="109"/>
    </location>
</feature>
<dbReference type="PROSITE" id="PS50856">
    <property type="entry name" value="AMOP"/>
    <property type="match status" value="1"/>
</dbReference>
<evidence type="ECO:0000256" key="3">
    <source>
        <dbReference type="ARBA" id="ARBA00022525"/>
    </source>
</evidence>
<evidence type="ECO:0000256" key="6">
    <source>
        <dbReference type="SAM" id="MobiDB-lite"/>
    </source>
</evidence>
<dbReference type="SMART" id="SM00209">
    <property type="entry name" value="TSP1"/>
    <property type="match status" value="1"/>
</dbReference>
<dbReference type="InterPro" id="IPR005533">
    <property type="entry name" value="AMOP_dom"/>
</dbReference>
<evidence type="ECO:0000256" key="4">
    <source>
        <dbReference type="ARBA" id="ARBA00022729"/>
    </source>
</evidence>
<evidence type="ECO:0000313" key="9">
    <source>
        <dbReference type="Ensembl" id="ENSMFAP00000044101.2"/>
    </source>
</evidence>
<keyword evidence="5" id="KW-1015">Disulfide bond</keyword>
<proteinExistence type="inferred from homology"/>
<keyword evidence="10" id="KW-1185">Reference proteome</keyword>
<sequence length="571" mass="63698">MGRGAPRVPSEDSRGRPGGLTPELCGRPHEVQGPERLCELRVPRPARPSGSPGPAPGGGEAGRDWVRGRGQRRRQSGLGTETMRALRDRAGLLLCVLLLVALLAVARGLPTRKPGRGGPGPGNRTRLAEASASPDPRPLREEEEAPLLPRTRLQAEPHQHGHRTVTEPAALTPGNATPPRTPEVTPLLLELQTLPGSANTTLSTPNPDIQVNIEVVEDPQAQVEIDLLAEPSDTPPKDTLSWLPDLWSFLWGDYKGDKKDRAPGEKREEKEEDEDYPSEEIEGEDQEDKEADEEEEAFWFNGTTDNWDQGWLAPGNWVLKDSVSYDYEPQEEWGPWSPCRGNCSIGNQQRTRPCGLGCVVTQTRTCDLPNCPGTEDKDTLGLLEEWQLLARNATDMPDQDVDYCEKWLNCKSDFLTKYLSQMLRDLPSCPCAYPLEARDSPVSLQDEHQGRSFQWRDASSPRERLDIYQPTARFCLRSMLSRNSSTLAAQHCCYDDDSRLLTRGKGAGMPDLISTDFSPELHFKFDTTPWILCKGDWSRLHAMLPPNNGRACTNNPPEEEYLAQLQEAKEY</sequence>
<feature type="compositionally biased region" description="Basic and acidic residues" evidence="6">
    <location>
        <begin position="257"/>
        <end position="269"/>
    </location>
</feature>
<name>A0A2K5X3N4_MACFA</name>
<dbReference type="PANTHER" id="PTHR10239:SF28">
    <property type="entry name" value="ISTHMIN-2"/>
    <property type="match status" value="1"/>
</dbReference>
<dbReference type="InterPro" id="IPR051867">
    <property type="entry name" value="Angio_Inhib/Adhesion_GPCR"/>
</dbReference>
<dbReference type="Proteomes" id="UP000233100">
    <property type="component" value="Chromosome 7"/>
</dbReference>
<dbReference type="Pfam" id="PF03782">
    <property type="entry name" value="AMOP"/>
    <property type="match status" value="1"/>
</dbReference>
<feature type="region of interest" description="Disordered" evidence="6">
    <location>
        <begin position="1"/>
        <end position="81"/>
    </location>
</feature>
<evidence type="ECO:0000256" key="7">
    <source>
        <dbReference type="SAM" id="Phobius"/>
    </source>
</evidence>
<comment type="similarity">
    <text evidence="2">Belongs to the isthmin family.</text>
</comment>
<dbReference type="Gene3D" id="2.20.100.10">
    <property type="entry name" value="Thrombospondin type-1 (TSP1) repeat"/>
    <property type="match status" value="1"/>
</dbReference>
<comment type="subcellular location">
    <subcellularLocation>
        <location evidence="1">Secreted</location>
    </subcellularLocation>
</comment>
<dbReference type="SUPFAM" id="SSF82895">
    <property type="entry name" value="TSP-1 type 1 repeat"/>
    <property type="match status" value="1"/>
</dbReference>
<keyword evidence="4" id="KW-0732">Signal</keyword>
<dbReference type="STRING" id="9541.ENSMFAP00000044101"/>
<dbReference type="Ensembl" id="ENSMFAT00000018393.2">
    <property type="protein sequence ID" value="ENSMFAP00000044101.2"/>
    <property type="gene ID" value="ENSMFAG00000039426.2"/>
</dbReference>
<organism evidence="9 10">
    <name type="scientific">Macaca fascicularis</name>
    <name type="common">Crab-eating macaque</name>
    <name type="synonym">Cynomolgus monkey</name>
    <dbReference type="NCBI Taxonomy" id="9541"/>
    <lineage>
        <taxon>Eukaryota</taxon>
        <taxon>Metazoa</taxon>
        <taxon>Chordata</taxon>
        <taxon>Craniata</taxon>
        <taxon>Vertebrata</taxon>
        <taxon>Euteleostomi</taxon>
        <taxon>Mammalia</taxon>
        <taxon>Eutheria</taxon>
        <taxon>Euarchontoglires</taxon>
        <taxon>Primates</taxon>
        <taxon>Haplorrhini</taxon>
        <taxon>Catarrhini</taxon>
        <taxon>Cercopithecidae</taxon>
        <taxon>Cercopithecinae</taxon>
        <taxon>Macaca</taxon>
    </lineage>
</organism>
<evidence type="ECO:0000256" key="2">
    <source>
        <dbReference type="ARBA" id="ARBA00010198"/>
    </source>
</evidence>
<dbReference type="VEuPathDB" id="HostDB:ENSMFAG00000039426"/>
<feature type="compositionally biased region" description="Acidic residues" evidence="6">
    <location>
        <begin position="270"/>
        <end position="294"/>
    </location>
</feature>
<feature type="compositionally biased region" description="Basic and acidic residues" evidence="6">
    <location>
        <begin position="26"/>
        <end position="42"/>
    </location>
</feature>
<dbReference type="InterPro" id="IPR000884">
    <property type="entry name" value="TSP1_rpt"/>
</dbReference>
<keyword evidence="7" id="KW-0472">Membrane</keyword>
<dbReference type="AlphaFoldDB" id="A0A2K5X3N4"/>
<evidence type="ECO:0000259" key="8">
    <source>
        <dbReference type="PROSITE" id="PS50856"/>
    </source>
</evidence>
<evidence type="ECO:0000256" key="1">
    <source>
        <dbReference type="ARBA" id="ARBA00004613"/>
    </source>
</evidence>